<name>A0A937XF93_UNCW3</name>
<evidence type="ECO:0000256" key="8">
    <source>
        <dbReference type="ARBA" id="ARBA00035241"/>
    </source>
</evidence>
<dbReference type="InterPro" id="IPR023674">
    <property type="entry name" value="Ribosomal_uL1-like"/>
</dbReference>
<dbReference type="GO" id="GO:0003735">
    <property type="term" value="F:structural constituent of ribosome"/>
    <property type="evidence" value="ECO:0007669"/>
    <property type="project" value="InterPro"/>
</dbReference>
<keyword evidence="9" id="KW-0820">tRNA-binding</keyword>
<evidence type="ECO:0000256" key="9">
    <source>
        <dbReference type="HAMAP-Rule" id="MF_01318"/>
    </source>
</evidence>
<dbReference type="InterPro" id="IPR023673">
    <property type="entry name" value="Ribosomal_uL1_CS"/>
</dbReference>
<comment type="subunit">
    <text evidence="9">Part of the 50S ribosomal subunit.</text>
</comment>
<protein>
    <recommendedName>
        <fullName evidence="8 9">Large ribosomal subunit protein uL1</fullName>
    </recommendedName>
</protein>
<dbReference type="InterPro" id="IPR028364">
    <property type="entry name" value="Ribosomal_uL1/biogenesis"/>
</dbReference>
<dbReference type="NCBIfam" id="TIGR01169">
    <property type="entry name" value="rplA_bact"/>
    <property type="match status" value="1"/>
</dbReference>
<evidence type="ECO:0000313" key="12">
    <source>
        <dbReference type="Proteomes" id="UP000779900"/>
    </source>
</evidence>
<keyword evidence="3 9" id="KW-0699">rRNA-binding</keyword>
<evidence type="ECO:0000256" key="10">
    <source>
        <dbReference type="RuleBase" id="RU000659"/>
    </source>
</evidence>
<accession>A0A937XF93</accession>
<comment type="caution">
    <text evidence="11">The sequence shown here is derived from an EMBL/GenBank/DDBJ whole genome shotgun (WGS) entry which is preliminary data.</text>
</comment>
<evidence type="ECO:0000256" key="1">
    <source>
        <dbReference type="ARBA" id="ARBA00010531"/>
    </source>
</evidence>
<gene>
    <name evidence="9" type="primary">rplA</name>
    <name evidence="11" type="ORF">FJY68_09625</name>
</gene>
<dbReference type="FunFam" id="3.40.50.790:FF:000001">
    <property type="entry name" value="50S ribosomal protein L1"/>
    <property type="match status" value="1"/>
</dbReference>
<keyword evidence="5 9" id="KW-0694">RNA-binding</keyword>
<dbReference type="Gene3D" id="3.30.190.20">
    <property type="match status" value="1"/>
</dbReference>
<evidence type="ECO:0000256" key="2">
    <source>
        <dbReference type="ARBA" id="ARBA00022491"/>
    </source>
</evidence>
<dbReference type="AlphaFoldDB" id="A0A937XF93"/>
<dbReference type="PANTHER" id="PTHR36427:SF3">
    <property type="entry name" value="LARGE RIBOSOMAL SUBUNIT PROTEIN UL1M"/>
    <property type="match status" value="1"/>
</dbReference>
<dbReference type="GO" id="GO:0006417">
    <property type="term" value="P:regulation of translation"/>
    <property type="evidence" value="ECO:0007669"/>
    <property type="project" value="UniProtKB-KW"/>
</dbReference>
<reference evidence="11" key="1">
    <citation type="submission" date="2019-03" db="EMBL/GenBank/DDBJ databases">
        <title>Lake Tanganyika Metagenome-Assembled Genomes (MAGs).</title>
        <authorList>
            <person name="Tran P."/>
        </authorList>
    </citation>
    <scope>NUCLEOTIDE SEQUENCE</scope>
    <source>
        <strain evidence="11">K_DeepCast_150m_m2_040</strain>
    </source>
</reference>
<evidence type="ECO:0000256" key="6">
    <source>
        <dbReference type="ARBA" id="ARBA00022980"/>
    </source>
</evidence>
<dbReference type="PIRSF" id="PIRSF002155">
    <property type="entry name" value="Ribosomal_L1"/>
    <property type="match status" value="1"/>
</dbReference>
<keyword evidence="6 9" id="KW-0689">Ribosomal protein</keyword>
<dbReference type="HAMAP" id="MF_01318_B">
    <property type="entry name" value="Ribosomal_uL1_B"/>
    <property type="match status" value="1"/>
</dbReference>
<evidence type="ECO:0000256" key="5">
    <source>
        <dbReference type="ARBA" id="ARBA00022884"/>
    </source>
</evidence>
<evidence type="ECO:0000256" key="4">
    <source>
        <dbReference type="ARBA" id="ARBA00022845"/>
    </source>
</evidence>
<dbReference type="Gene3D" id="3.40.50.790">
    <property type="match status" value="1"/>
</dbReference>
<dbReference type="SUPFAM" id="SSF56808">
    <property type="entry name" value="Ribosomal protein L1"/>
    <property type="match status" value="1"/>
</dbReference>
<evidence type="ECO:0000256" key="3">
    <source>
        <dbReference type="ARBA" id="ARBA00022730"/>
    </source>
</evidence>
<dbReference type="GO" id="GO:0000049">
    <property type="term" value="F:tRNA binding"/>
    <property type="evidence" value="ECO:0007669"/>
    <property type="project" value="UniProtKB-KW"/>
</dbReference>
<dbReference type="InterPro" id="IPR002143">
    <property type="entry name" value="Ribosomal_uL1"/>
</dbReference>
<comment type="function">
    <text evidence="9">Binds directly to 23S rRNA. The L1 stalk is quite mobile in the ribosome, and is involved in E site tRNA release.</text>
</comment>
<dbReference type="PROSITE" id="PS01199">
    <property type="entry name" value="RIBOSOMAL_L1"/>
    <property type="match status" value="1"/>
</dbReference>
<sequence>MRRHSKRFRSLTEKLEHQQLHPLTEAVQLVKEKATAKFDESVDIAIKLGIDPKKTDQLVSGTVSLPNGTGKQVRVLVFAKGEKQDEAKAAGADYAGFEDLVEKVQGGWFDFDVAVATPDTMSAVGRLGKVLGPRGLMPSPKTQTVTFDVAATVKSLKAGRIKYRTDKTGNIHALMGKASFDPDKLSENVRSFVAEVVRAKPATAKGQFVHNIVLSSTMGPGVRVDVREFLDTARKGV</sequence>
<proteinExistence type="inferred from homology"/>
<dbReference type="GO" id="GO:0015934">
    <property type="term" value="C:large ribosomal subunit"/>
    <property type="evidence" value="ECO:0007669"/>
    <property type="project" value="InterPro"/>
</dbReference>
<dbReference type="GO" id="GO:0006412">
    <property type="term" value="P:translation"/>
    <property type="evidence" value="ECO:0007669"/>
    <property type="project" value="UniProtKB-UniRule"/>
</dbReference>
<keyword evidence="2 9" id="KW-0678">Repressor</keyword>
<dbReference type="Proteomes" id="UP000779900">
    <property type="component" value="Unassembled WGS sequence"/>
</dbReference>
<dbReference type="PANTHER" id="PTHR36427">
    <property type="entry name" value="54S RIBOSOMAL PROTEIN L1, MITOCHONDRIAL"/>
    <property type="match status" value="1"/>
</dbReference>
<dbReference type="InterPro" id="IPR016095">
    <property type="entry name" value="Ribosomal_uL1_3-a/b-sand"/>
</dbReference>
<dbReference type="CDD" id="cd00403">
    <property type="entry name" value="Ribosomal_L1"/>
    <property type="match status" value="1"/>
</dbReference>
<dbReference type="EMBL" id="VGIR01000059">
    <property type="protein sequence ID" value="MBM3332087.1"/>
    <property type="molecule type" value="Genomic_DNA"/>
</dbReference>
<comment type="similarity">
    <text evidence="1 9 10">Belongs to the universal ribosomal protein uL1 family.</text>
</comment>
<dbReference type="InterPro" id="IPR005878">
    <property type="entry name" value="Ribosom_uL1_bac-type"/>
</dbReference>
<dbReference type="GO" id="GO:0019843">
    <property type="term" value="F:rRNA binding"/>
    <property type="evidence" value="ECO:0007669"/>
    <property type="project" value="UniProtKB-UniRule"/>
</dbReference>
<keyword evidence="7 9" id="KW-0687">Ribonucleoprotein</keyword>
<evidence type="ECO:0000256" key="7">
    <source>
        <dbReference type="ARBA" id="ARBA00023274"/>
    </source>
</evidence>
<keyword evidence="4 9" id="KW-0810">Translation regulation</keyword>
<organism evidence="11 12">
    <name type="scientific">candidate division WOR-3 bacterium</name>
    <dbReference type="NCBI Taxonomy" id="2052148"/>
    <lineage>
        <taxon>Bacteria</taxon>
        <taxon>Bacteria division WOR-3</taxon>
    </lineage>
</organism>
<comment type="function">
    <text evidence="9">Protein L1 is also a translational repressor protein, it controls the translation of the L11 operon by binding to its mRNA.</text>
</comment>
<evidence type="ECO:0000313" key="11">
    <source>
        <dbReference type="EMBL" id="MBM3332087.1"/>
    </source>
</evidence>
<dbReference type="Pfam" id="PF00687">
    <property type="entry name" value="Ribosomal_L1"/>
    <property type="match status" value="1"/>
</dbReference>